<dbReference type="Proteomes" id="UP000326380">
    <property type="component" value="Unassembled WGS sequence"/>
</dbReference>
<evidence type="ECO:0000313" key="3">
    <source>
        <dbReference type="Proteomes" id="UP000326380"/>
    </source>
</evidence>
<organism evidence="2 3">
    <name type="scientific">Hymenobacter busanensis</name>
    <dbReference type="NCBI Taxonomy" id="2607656"/>
    <lineage>
        <taxon>Bacteria</taxon>
        <taxon>Pseudomonadati</taxon>
        <taxon>Bacteroidota</taxon>
        <taxon>Cytophagia</taxon>
        <taxon>Cytophagales</taxon>
        <taxon>Hymenobacteraceae</taxon>
        <taxon>Hymenobacter</taxon>
    </lineage>
</organism>
<evidence type="ECO:0000256" key="1">
    <source>
        <dbReference type="SAM" id="MobiDB-lite"/>
    </source>
</evidence>
<sequence length="295" mass="32084">MDEKVIGILVAAAGVTATEAAELLTTDEGIAELQSKVTAKLAEIKDNADKRATKKTREAVEAALKAKGIEKPSFASLSDHLDELESKTVASASAGSLTDDQVLKHPAVVRYKNQLTLEADQKVQAAKQEAAEALKKDREAFTQQQTDAKVRAFAEQQVDALKPVFSSNPAIAANQRKDLVEKLVKAAKWQAEGNELRLLDEDDELLKDAAQNVVKPEAKAREIITSYYELPVSQPRESAGVSQEQVGRSTATTYAGPKNQEEYDAQLLLTAPGADRQKFIADYKAYQETQTKTAV</sequence>
<comment type="caution">
    <text evidence="2">The sequence shown here is derived from an EMBL/GenBank/DDBJ whole genome shotgun (WGS) entry which is preliminary data.</text>
</comment>
<protein>
    <submittedName>
        <fullName evidence="2">Uncharacterized protein</fullName>
    </submittedName>
</protein>
<dbReference type="EMBL" id="VTWU01000003">
    <property type="protein sequence ID" value="KAA9333399.1"/>
    <property type="molecule type" value="Genomic_DNA"/>
</dbReference>
<dbReference type="AlphaFoldDB" id="A0A7L4ZXC8"/>
<feature type="region of interest" description="Disordered" evidence="1">
    <location>
        <begin position="234"/>
        <end position="259"/>
    </location>
</feature>
<feature type="compositionally biased region" description="Polar residues" evidence="1">
    <location>
        <begin position="240"/>
        <end position="253"/>
    </location>
</feature>
<reference evidence="2 3" key="1">
    <citation type="submission" date="2019-09" db="EMBL/GenBank/DDBJ databases">
        <title>Genome sequence of Hymenobacter sp. M3.</title>
        <authorList>
            <person name="Srinivasan S."/>
        </authorList>
    </citation>
    <scope>NUCLEOTIDE SEQUENCE [LARGE SCALE GENOMIC DNA]</scope>
    <source>
        <strain evidence="2 3">M3</strain>
    </source>
</reference>
<keyword evidence="3" id="KW-1185">Reference proteome</keyword>
<accession>A0A7L4ZXC8</accession>
<gene>
    <name evidence="2" type="ORF">F0P96_10545</name>
</gene>
<proteinExistence type="predicted"/>
<dbReference type="RefSeq" id="WP_151078820.1">
    <property type="nucleotide sequence ID" value="NZ_CP047647.1"/>
</dbReference>
<name>A0A7L4ZXC8_9BACT</name>
<evidence type="ECO:0000313" key="2">
    <source>
        <dbReference type="EMBL" id="KAA9333399.1"/>
    </source>
</evidence>